<sequence length="144" mass="15000">MVSWKPIVLSVALAGLGCVTPAILSPQFFDAQVLAQTKITPSRALTVIVVNNSGVPVVAGEGNAKNNTLTPGKSKSFSFPPIKNYVNDVNILIYNSGGTPLTFSTASFNTRTNTLTINIAATKANNPNVHGSVSIGPSGTVRFI</sequence>
<dbReference type="AlphaFoldDB" id="A0AAE4JWR8"/>
<evidence type="ECO:0000313" key="3">
    <source>
        <dbReference type="Proteomes" id="UP001268256"/>
    </source>
</evidence>
<protein>
    <recommendedName>
        <fullName evidence="4">Lipoprotein</fullName>
    </recommendedName>
</protein>
<feature type="signal peptide" evidence="1">
    <location>
        <begin position="1"/>
        <end position="24"/>
    </location>
</feature>
<accession>A0AAE4JWR8</accession>
<evidence type="ECO:0000313" key="2">
    <source>
        <dbReference type="EMBL" id="MDS3861690.1"/>
    </source>
</evidence>
<gene>
    <name evidence="2" type="ORF">RIF25_12845</name>
</gene>
<name>A0AAE4JWR8_9CYAN</name>
<comment type="caution">
    <text evidence="2">The sequence shown here is derived from an EMBL/GenBank/DDBJ whole genome shotgun (WGS) entry which is preliminary data.</text>
</comment>
<reference evidence="3" key="1">
    <citation type="submission" date="2023-07" db="EMBL/GenBank/DDBJ databases">
        <authorList>
            <person name="Luz R."/>
            <person name="Cordeiro R."/>
            <person name="Fonseca A."/>
            <person name="Goncalves V."/>
        </authorList>
    </citation>
    <scope>NUCLEOTIDE SEQUENCE [LARGE SCALE GENOMIC DNA]</scope>
    <source>
        <strain evidence="3">BACA0444</strain>
    </source>
</reference>
<evidence type="ECO:0000256" key="1">
    <source>
        <dbReference type="SAM" id="SignalP"/>
    </source>
</evidence>
<dbReference type="RefSeq" id="WP_322878926.1">
    <property type="nucleotide sequence ID" value="NZ_JAVMIP010000015.1"/>
</dbReference>
<keyword evidence="3" id="KW-1185">Reference proteome</keyword>
<proteinExistence type="predicted"/>
<organism evidence="2 3">
    <name type="scientific">Pseudocalidococcus azoricus BACA0444</name>
    <dbReference type="NCBI Taxonomy" id="2918990"/>
    <lineage>
        <taxon>Bacteria</taxon>
        <taxon>Bacillati</taxon>
        <taxon>Cyanobacteriota</taxon>
        <taxon>Cyanophyceae</taxon>
        <taxon>Acaryochloridales</taxon>
        <taxon>Thermosynechococcaceae</taxon>
        <taxon>Pseudocalidococcus</taxon>
        <taxon>Pseudocalidococcus azoricus</taxon>
    </lineage>
</organism>
<dbReference type="Proteomes" id="UP001268256">
    <property type="component" value="Unassembled WGS sequence"/>
</dbReference>
<dbReference type="PROSITE" id="PS51257">
    <property type="entry name" value="PROKAR_LIPOPROTEIN"/>
    <property type="match status" value="1"/>
</dbReference>
<evidence type="ECO:0008006" key="4">
    <source>
        <dbReference type="Google" id="ProtNLM"/>
    </source>
</evidence>
<dbReference type="EMBL" id="JAVMIP010000015">
    <property type="protein sequence ID" value="MDS3861690.1"/>
    <property type="molecule type" value="Genomic_DNA"/>
</dbReference>
<feature type="chain" id="PRO_5042120367" description="Lipoprotein" evidence="1">
    <location>
        <begin position="25"/>
        <end position="144"/>
    </location>
</feature>
<keyword evidence="1" id="KW-0732">Signal</keyword>